<dbReference type="Proteomes" id="UP000307140">
    <property type="component" value="Unassembled WGS sequence"/>
</dbReference>
<comment type="caution">
    <text evidence="2">The sequence shown here is derived from an EMBL/GenBank/DDBJ whole genome shotgun (WGS) entry which is preliminary data.</text>
</comment>
<dbReference type="InterPro" id="IPR036691">
    <property type="entry name" value="Endo/exonu/phosph_ase_sf"/>
</dbReference>
<name>A0A5S3N8D7_9FLAO</name>
<keyword evidence="2" id="KW-0255">Endonuclease</keyword>
<reference evidence="2 3" key="1">
    <citation type="submission" date="2019-05" db="EMBL/GenBank/DDBJ databases">
        <title>Polaribacter aestuariivivens sp. nov., isolated from a tidal flat.</title>
        <authorList>
            <person name="Yoon J.-H."/>
        </authorList>
    </citation>
    <scope>NUCLEOTIDE SEQUENCE [LARGE SCALE GENOMIC DNA]</scope>
    <source>
        <strain evidence="2 3">DBTF-3</strain>
    </source>
</reference>
<accession>A0A5S3N8D7</accession>
<evidence type="ECO:0000313" key="3">
    <source>
        <dbReference type="Proteomes" id="UP000307140"/>
    </source>
</evidence>
<dbReference type="Gene3D" id="3.60.10.10">
    <property type="entry name" value="Endonuclease/exonuclease/phosphatase"/>
    <property type="match status" value="1"/>
</dbReference>
<gene>
    <name evidence="2" type="ORF">FDT66_11135</name>
</gene>
<dbReference type="OrthoDB" id="9802724at2"/>
<feature type="domain" description="Endonuclease/exonuclease/phosphatase" evidence="1">
    <location>
        <begin position="16"/>
        <end position="322"/>
    </location>
</feature>
<keyword evidence="2" id="KW-0540">Nuclease</keyword>
<dbReference type="AlphaFoldDB" id="A0A5S3N8D7"/>
<dbReference type="PANTHER" id="PTHR42834">
    <property type="entry name" value="ENDONUCLEASE/EXONUCLEASE/PHOSPHATASE FAMILY PROTEIN (AFU_ORTHOLOGUE AFUA_3G09210)"/>
    <property type="match status" value="1"/>
</dbReference>
<dbReference type="RefSeq" id="WP_138536499.1">
    <property type="nucleotide sequence ID" value="NZ_VANR01000005.1"/>
</dbReference>
<dbReference type="PANTHER" id="PTHR42834:SF1">
    <property type="entry name" value="ENDONUCLEASE_EXONUCLEASE_PHOSPHATASE FAMILY PROTEIN (AFU_ORTHOLOGUE AFUA_3G09210)"/>
    <property type="match status" value="1"/>
</dbReference>
<dbReference type="EMBL" id="VANR01000005">
    <property type="protein sequence ID" value="TMM29659.1"/>
    <property type="molecule type" value="Genomic_DNA"/>
</dbReference>
<dbReference type="Pfam" id="PF19580">
    <property type="entry name" value="Exo_endo_phos_3"/>
    <property type="match status" value="1"/>
</dbReference>
<proteinExistence type="predicted"/>
<evidence type="ECO:0000313" key="2">
    <source>
        <dbReference type="EMBL" id="TMM29659.1"/>
    </source>
</evidence>
<keyword evidence="3" id="KW-1185">Reference proteome</keyword>
<organism evidence="2 3">
    <name type="scientific">Polaribacter aestuariivivens</name>
    <dbReference type="NCBI Taxonomy" id="2304626"/>
    <lineage>
        <taxon>Bacteria</taxon>
        <taxon>Pseudomonadati</taxon>
        <taxon>Bacteroidota</taxon>
        <taxon>Flavobacteriia</taxon>
        <taxon>Flavobacteriales</taxon>
        <taxon>Flavobacteriaceae</taxon>
    </lineage>
</organism>
<keyword evidence="2" id="KW-0378">Hydrolase</keyword>
<dbReference type="GO" id="GO:0004519">
    <property type="term" value="F:endonuclease activity"/>
    <property type="evidence" value="ECO:0007669"/>
    <property type="project" value="UniProtKB-KW"/>
</dbReference>
<dbReference type="InterPro" id="IPR005135">
    <property type="entry name" value="Endo/exonuclease/phosphatase"/>
</dbReference>
<protein>
    <submittedName>
        <fullName evidence="2">Endonuclease</fullName>
    </submittedName>
</protein>
<sequence>MFPSISSRKQSEKITTIAFYNVENLFDTINDPKTLDDDYTVDGKHKWTKKRYSIKLKKLGSVISQLGLNRSKHPPAIVGLVEVENAKVVHDLVNSSYLKKYHYDFVHHDSPDERGIDVALLYNKKHFEVLGSETFALKIENEPGVRDYTRDVLKITGNLHGELVYILVNHWPSRRDGAETTEYKRIKAAELNRTIIDEIRAQSFDAKIIIMGDFNDDPASVSIQTLASDDFINPMENLLNPQKTGSTSYNKKWNLFDQILFSKNFLEKKKDKLYFKHAEVFNKKWLKVFKGKLKGSPFRTYIGPWYQGGFSDHFPVYAFLKKED</sequence>
<dbReference type="SUPFAM" id="SSF56219">
    <property type="entry name" value="DNase I-like"/>
    <property type="match status" value="1"/>
</dbReference>
<evidence type="ECO:0000259" key="1">
    <source>
        <dbReference type="Pfam" id="PF19580"/>
    </source>
</evidence>